<feature type="transmembrane region" description="Helical" evidence="1">
    <location>
        <begin position="67"/>
        <end position="85"/>
    </location>
</feature>
<keyword evidence="1" id="KW-0472">Membrane</keyword>
<gene>
    <name evidence="2" type="ORF">RM425_07950</name>
</gene>
<keyword evidence="1" id="KW-1133">Transmembrane helix</keyword>
<evidence type="ECO:0000313" key="3">
    <source>
        <dbReference type="Proteomes" id="UP001183222"/>
    </source>
</evidence>
<evidence type="ECO:0000313" key="2">
    <source>
        <dbReference type="EMBL" id="MDT0275834.1"/>
    </source>
</evidence>
<sequence>MRERPNPVQWLWYALGGGLPRRLSPWVLADTTGPTWVARHLARAVVQVSPVVVLCLVVPPVPLSYRVSAAVGGLVLGLLISMAYMTETIEHRVVKAGFPPGTAARLRAERAERRRVERRSRYRRDGAGSFD</sequence>
<dbReference type="Proteomes" id="UP001183222">
    <property type="component" value="Unassembled WGS sequence"/>
</dbReference>
<accession>A0ABU2K6M7</accession>
<proteinExistence type="predicted"/>
<dbReference type="EMBL" id="JAVREI010000003">
    <property type="protein sequence ID" value="MDT0275834.1"/>
    <property type="molecule type" value="Genomic_DNA"/>
</dbReference>
<name>A0ABU2K6M7_9ACTN</name>
<feature type="transmembrane region" description="Helical" evidence="1">
    <location>
        <begin position="41"/>
        <end position="61"/>
    </location>
</feature>
<comment type="caution">
    <text evidence="2">The sequence shown here is derived from an EMBL/GenBank/DDBJ whole genome shotgun (WGS) entry which is preliminary data.</text>
</comment>
<dbReference type="InterPro" id="IPR035197">
    <property type="entry name" value="DUF5313"/>
</dbReference>
<keyword evidence="3" id="KW-1185">Reference proteome</keyword>
<protein>
    <submittedName>
        <fullName evidence="2">DUF5313 family protein</fullName>
    </submittedName>
</protein>
<dbReference type="RefSeq" id="WP_311344653.1">
    <property type="nucleotide sequence ID" value="NZ_JAVREI010000003.1"/>
</dbReference>
<reference evidence="3" key="1">
    <citation type="submission" date="2023-07" db="EMBL/GenBank/DDBJ databases">
        <title>30 novel species of actinomycetes from the DSMZ collection.</title>
        <authorList>
            <person name="Nouioui I."/>
        </authorList>
    </citation>
    <scope>NUCLEOTIDE SEQUENCE [LARGE SCALE GENOMIC DNA]</scope>
    <source>
        <strain evidence="3">DSM 46792</strain>
    </source>
</reference>
<dbReference type="Pfam" id="PF17240">
    <property type="entry name" value="DUF5313"/>
    <property type="match status" value="1"/>
</dbReference>
<evidence type="ECO:0000256" key="1">
    <source>
        <dbReference type="SAM" id="Phobius"/>
    </source>
</evidence>
<keyword evidence="1" id="KW-0812">Transmembrane</keyword>
<organism evidence="2 3">
    <name type="scientific">Blastococcus goldschmidtiae</name>
    <dbReference type="NCBI Taxonomy" id="3075546"/>
    <lineage>
        <taxon>Bacteria</taxon>
        <taxon>Bacillati</taxon>
        <taxon>Actinomycetota</taxon>
        <taxon>Actinomycetes</taxon>
        <taxon>Geodermatophilales</taxon>
        <taxon>Geodermatophilaceae</taxon>
        <taxon>Blastococcus</taxon>
    </lineage>
</organism>